<reference evidence="1" key="1">
    <citation type="journal article" date="2023" name="Science">
        <title>Genome structures resolve the early diversification of teleost fishes.</title>
        <authorList>
            <person name="Parey E."/>
            <person name="Louis A."/>
            <person name="Montfort J."/>
            <person name="Bouchez O."/>
            <person name="Roques C."/>
            <person name="Iampietro C."/>
            <person name="Lluch J."/>
            <person name="Castinel A."/>
            <person name="Donnadieu C."/>
            <person name="Desvignes T."/>
            <person name="Floi Bucao C."/>
            <person name="Jouanno E."/>
            <person name="Wen M."/>
            <person name="Mejri S."/>
            <person name="Dirks R."/>
            <person name="Jansen H."/>
            <person name="Henkel C."/>
            <person name="Chen W.J."/>
            <person name="Zahm M."/>
            <person name="Cabau C."/>
            <person name="Klopp C."/>
            <person name="Thompson A.W."/>
            <person name="Robinson-Rechavi M."/>
            <person name="Braasch I."/>
            <person name="Lecointre G."/>
            <person name="Bobe J."/>
            <person name="Postlethwait J.H."/>
            <person name="Berthelot C."/>
            <person name="Roest Crollius H."/>
            <person name="Guiguen Y."/>
        </authorList>
    </citation>
    <scope>NUCLEOTIDE SEQUENCE</scope>
    <source>
        <strain evidence="1">Concon-B</strain>
    </source>
</reference>
<sequence length="284" mass="30538">MAQREKLMGGWSSTECDELKVPCIIKASNSTQPGDWTLERSVDGVEFWSGHYGAACGPECLVYYKVTPPMHTEVICTRTEAIRFYLMLRSNQSRALMIKKGVDGSTGDGFVCRLVQLGFYGDPAAGTVEGCQRSGCPLTAELSSCRGSVVGESSTARCLSCDRWRPLCQALLCGSESRSFAGASSDASRRSLAAALLSWLCLLQSPASLSCLPEGSSWPDPWANVFIIHYAHQIVCSWRGGRMREGTGEVPCGLGWAAGGGGGGVVREGDVPTPDVPWEFVQMF</sequence>
<dbReference type="AlphaFoldDB" id="A0A9Q1DEK4"/>
<evidence type="ECO:0000313" key="1">
    <source>
        <dbReference type="EMBL" id="KAJ8268026.1"/>
    </source>
</evidence>
<dbReference type="OrthoDB" id="10011303at2759"/>
<protein>
    <submittedName>
        <fullName evidence="1">Uncharacterized protein</fullName>
    </submittedName>
</protein>
<proteinExistence type="predicted"/>
<gene>
    <name evidence="1" type="ORF">COCON_G00131980</name>
</gene>
<dbReference type="Proteomes" id="UP001152803">
    <property type="component" value="Unassembled WGS sequence"/>
</dbReference>
<organism evidence="1 2">
    <name type="scientific">Conger conger</name>
    <name type="common">Conger eel</name>
    <name type="synonym">Muraena conger</name>
    <dbReference type="NCBI Taxonomy" id="82655"/>
    <lineage>
        <taxon>Eukaryota</taxon>
        <taxon>Metazoa</taxon>
        <taxon>Chordata</taxon>
        <taxon>Craniata</taxon>
        <taxon>Vertebrata</taxon>
        <taxon>Euteleostomi</taxon>
        <taxon>Actinopterygii</taxon>
        <taxon>Neopterygii</taxon>
        <taxon>Teleostei</taxon>
        <taxon>Anguilliformes</taxon>
        <taxon>Congridae</taxon>
        <taxon>Conger</taxon>
    </lineage>
</organism>
<accession>A0A9Q1DEK4</accession>
<keyword evidence="2" id="KW-1185">Reference proteome</keyword>
<name>A0A9Q1DEK4_CONCO</name>
<dbReference type="EMBL" id="JAFJMO010000009">
    <property type="protein sequence ID" value="KAJ8268026.1"/>
    <property type="molecule type" value="Genomic_DNA"/>
</dbReference>
<evidence type="ECO:0000313" key="2">
    <source>
        <dbReference type="Proteomes" id="UP001152803"/>
    </source>
</evidence>
<comment type="caution">
    <text evidence="1">The sequence shown here is derived from an EMBL/GenBank/DDBJ whole genome shotgun (WGS) entry which is preliminary data.</text>
</comment>